<dbReference type="RefSeq" id="WP_230841490.1">
    <property type="nucleotide sequence ID" value="NZ_CP063845.1"/>
</dbReference>
<evidence type="ECO:0000313" key="2">
    <source>
        <dbReference type="EMBL" id="UFP94435.1"/>
    </source>
</evidence>
<dbReference type="Proteomes" id="UP001054846">
    <property type="component" value="Chromosome"/>
</dbReference>
<organism evidence="2 3">
    <name type="scientific">Gloeobacter morelensis MG652769</name>
    <dbReference type="NCBI Taxonomy" id="2781736"/>
    <lineage>
        <taxon>Bacteria</taxon>
        <taxon>Bacillati</taxon>
        <taxon>Cyanobacteriota</taxon>
        <taxon>Cyanophyceae</taxon>
        <taxon>Gloeobacterales</taxon>
        <taxon>Gloeobacteraceae</taxon>
        <taxon>Gloeobacter</taxon>
        <taxon>Gloeobacter morelensis</taxon>
    </lineage>
</organism>
<gene>
    <name evidence="2" type="ORF">ISF26_22275</name>
</gene>
<dbReference type="EMBL" id="CP063845">
    <property type="protein sequence ID" value="UFP94435.1"/>
    <property type="molecule type" value="Genomic_DNA"/>
</dbReference>
<reference evidence="2 3" key="1">
    <citation type="journal article" date="2021" name="Genome Biol. Evol.">
        <title>Complete Genome Sequencing of a Novel Gloeobacter Species from a Waterfall Cave in Mexico.</title>
        <authorList>
            <person name="Saw J.H."/>
            <person name="Cardona T."/>
            <person name="Montejano G."/>
        </authorList>
    </citation>
    <scope>NUCLEOTIDE SEQUENCE [LARGE SCALE GENOMIC DNA]</scope>
    <source>
        <strain evidence="2">MG652769</strain>
    </source>
</reference>
<protein>
    <submittedName>
        <fullName evidence="2">Uncharacterized protein</fullName>
    </submittedName>
</protein>
<accession>A0ABY3PLE3</accession>
<sequence>MQNKHYVWVVLGFSAWLWSGSLAPLSAQVPPPQTPPEQPPPAAPVLPAPLPEADLQDNPVSLELLKGKVTAVVLSSQDNEQEISAVSRELLAALNSDRDRYAFVSIMDLGVVPDFAREVAVGIIEGRLEQADRDLAGRLELSGQKLAPGVKLQLPDWNGERTLTWLQASPDPEYAVFKGNPRSRFERERTEREQQRLRSYAQVFVLDWDFTLKAHFSGRSAGAKAAELMRALAQQAPTAPALSGSGRLDRR</sequence>
<feature type="compositionally biased region" description="Pro residues" evidence="1">
    <location>
        <begin position="29"/>
        <end position="50"/>
    </location>
</feature>
<proteinExistence type="predicted"/>
<feature type="region of interest" description="Disordered" evidence="1">
    <location>
        <begin position="27"/>
        <end position="51"/>
    </location>
</feature>
<evidence type="ECO:0000313" key="3">
    <source>
        <dbReference type="Proteomes" id="UP001054846"/>
    </source>
</evidence>
<keyword evidence="3" id="KW-1185">Reference proteome</keyword>
<evidence type="ECO:0000256" key="1">
    <source>
        <dbReference type="SAM" id="MobiDB-lite"/>
    </source>
</evidence>
<name>A0ABY3PLE3_9CYAN</name>